<comment type="caution">
    <text evidence="2">The sequence shown here is derived from an EMBL/GenBank/DDBJ whole genome shotgun (WGS) entry which is preliminary data.</text>
</comment>
<keyword evidence="3" id="KW-1185">Reference proteome</keyword>
<accession>A0AAW2YRY9</accession>
<evidence type="ECO:0000313" key="2">
    <source>
        <dbReference type="EMBL" id="KAL0480152.1"/>
    </source>
</evidence>
<gene>
    <name evidence="2" type="ORF">AKO1_007245</name>
</gene>
<feature type="signal peptide" evidence="1">
    <location>
        <begin position="1"/>
        <end position="22"/>
    </location>
</feature>
<sequence length="147" mass="15735">MNAKILAIVLIALAACVAGQEANPFECNFNVPDLKAGAEAGVCKIGRVIGRTFFVDMTISSSSPVGTPDWTFVIYYSNGQSEELQVVKKKGHVTIDVSISGYASIVDRINLKNKNSVFAIQASGKIRMNDNKVKNSLAGISQKLVQA</sequence>
<organism evidence="2 3">
    <name type="scientific">Acrasis kona</name>
    <dbReference type="NCBI Taxonomy" id="1008807"/>
    <lineage>
        <taxon>Eukaryota</taxon>
        <taxon>Discoba</taxon>
        <taxon>Heterolobosea</taxon>
        <taxon>Tetramitia</taxon>
        <taxon>Eutetramitia</taxon>
        <taxon>Acrasidae</taxon>
        <taxon>Acrasis</taxon>
    </lineage>
</organism>
<dbReference type="Proteomes" id="UP001431209">
    <property type="component" value="Unassembled WGS sequence"/>
</dbReference>
<keyword evidence="1" id="KW-0732">Signal</keyword>
<dbReference type="EMBL" id="JAOPGA020000631">
    <property type="protein sequence ID" value="KAL0480152.1"/>
    <property type="molecule type" value="Genomic_DNA"/>
</dbReference>
<feature type="chain" id="PRO_5043766709" evidence="1">
    <location>
        <begin position="23"/>
        <end position="147"/>
    </location>
</feature>
<name>A0AAW2YRY9_9EUKA</name>
<evidence type="ECO:0000313" key="3">
    <source>
        <dbReference type="Proteomes" id="UP001431209"/>
    </source>
</evidence>
<protein>
    <submittedName>
        <fullName evidence="2">DpnC</fullName>
    </submittedName>
</protein>
<evidence type="ECO:0000256" key="1">
    <source>
        <dbReference type="SAM" id="SignalP"/>
    </source>
</evidence>
<dbReference type="PROSITE" id="PS51257">
    <property type="entry name" value="PROKAR_LIPOPROTEIN"/>
    <property type="match status" value="1"/>
</dbReference>
<reference evidence="2 3" key="1">
    <citation type="submission" date="2024-03" db="EMBL/GenBank/DDBJ databases">
        <title>The Acrasis kona genome and developmental transcriptomes reveal deep origins of eukaryotic multicellular pathways.</title>
        <authorList>
            <person name="Sheikh S."/>
            <person name="Fu C.-J."/>
            <person name="Brown M.W."/>
            <person name="Baldauf S.L."/>
        </authorList>
    </citation>
    <scope>NUCLEOTIDE SEQUENCE [LARGE SCALE GENOMIC DNA]</scope>
    <source>
        <strain evidence="2 3">ATCC MYA-3509</strain>
    </source>
</reference>
<proteinExistence type="predicted"/>
<dbReference type="AlphaFoldDB" id="A0AAW2YRY9"/>